<dbReference type="SUPFAM" id="SSF52540">
    <property type="entry name" value="P-loop containing nucleoside triphosphate hydrolases"/>
    <property type="match status" value="1"/>
</dbReference>
<accession>A0A7Y9IDJ4</accession>
<evidence type="ECO:0000259" key="3">
    <source>
        <dbReference type="Pfam" id="PF00485"/>
    </source>
</evidence>
<dbReference type="NCBIfam" id="NF006743">
    <property type="entry name" value="PRK09270.1-2"/>
    <property type="match status" value="1"/>
</dbReference>
<dbReference type="PANTHER" id="PTHR15108">
    <property type="entry name" value="N-ACYLGLUCOSAMINE-2-EPIMERASE"/>
    <property type="match status" value="1"/>
</dbReference>
<keyword evidence="5" id="KW-1185">Reference proteome</keyword>
<dbReference type="InterPro" id="IPR010819">
    <property type="entry name" value="AGE/CE"/>
</dbReference>
<dbReference type="GO" id="GO:0005524">
    <property type="term" value="F:ATP binding"/>
    <property type="evidence" value="ECO:0007669"/>
    <property type="project" value="InterPro"/>
</dbReference>
<organism evidence="4 5">
    <name type="scientific">Microlunatus parietis</name>
    <dbReference type="NCBI Taxonomy" id="682979"/>
    <lineage>
        <taxon>Bacteria</taxon>
        <taxon>Bacillati</taxon>
        <taxon>Actinomycetota</taxon>
        <taxon>Actinomycetes</taxon>
        <taxon>Propionibacteriales</taxon>
        <taxon>Propionibacteriaceae</taxon>
        <taxon>Microlunatus</taxon>
    </lineage>
</organism>
<dbReference type="GO" id="GO:0016853">
    <property type="term" value="F:isomerase activity"/>
    <property type="evidence" value="ECO:0007669"/>
    <property type="project" value="UniProtKB-KW"/>
</dbReference>
<comment type="caution">
    <text evidence="4">The sequence shown here is derived from an EMBL/GenBank/DDBJ whole genome shotgun (WGS) entry which is preliminary data.</text>
</comment>
<reference evidence="4 5" key="1">
    <citation type="submission" date="2020-07" db="EMBL/GenBank/DDBJ databases">
        <title>Sequencing the genomes of 1000 actinobacteria strains.</title>
        <authorList>
            <person name="Klenk H.-P."/>
        </authorList>
    </citation>
    <scope>NUCLEOTIDE SEQUENCE [LARGE SCALE GENOMIC DNA]</scope>
    <source>
        <strain evidence="4 5">DSM 22083</strain>
    </source>
</reference>
<dbReference type="Pfam" id="PF00485">
    <property type="entry name" value="PRK"/>
    <property type="match status" value="1"/>
</dbReference>
<evidence type="ECO:0000313" key="5">
    <source>
        <dbReference type="Proteomes" id="UP000569914"/>
    </source>
</evidence>
<gene>
    <name evidence="4" type="ORF">BKA15_006066</name>
</gene>
<dbReference type="GO" id="GO:0005975">
    <property type="term" value="P:carbohydrate metabolic process"/>
    <property type="evidence" value="ECO:0007669"/>
    <property type="project" value="InterPro"/>
</dbReference>
<dbReference type="Gene3D" id="1.50.10.10">
    <property type="match status" value="1"/>
</dbReference>
<dbReference type="SUPFAM" id="SSF48208">
    <property type="entry name" value="Six-hairpin glycosidases"/>
    <property type="match status" value="1"/>
</dbReference>
<dbReference type="AlphaFoldDB" id="A0A7Y9IDJ4"/>
<keyword evidence="2" id="KW-0413">Isomerase</keyword>
<evidence type="ECO:0000313" key="4">
    <source>
        <dbReference type="EMBL" id="NYE74737.1"/>
    </source>
</evidence>
<dbReference type="Proteomes" id="UP000569914">
    <property type="component" value="Unassembled WGS sequence"/>
</dbReference>
<dbReference type="GO" id="GO:0016301">
    <property type="term" value="F:kinase activity"/>
    <property type="evidence" value="ECO:0007669"/>
    <property type="project" value="UniProtKB-KW"/>
</dbReference>
<dbReference type="RefSeq" id="WP_179757256.1">
    <property type="nucleotide sequence ID" value="NZ_JACCBU010000001.1"/>
</dbReference>
<dbReference type="InterPro" id="IPR012341">
    <property type="entry name" value="6hp_glycosidase-like_sf"/>
</dbReference>
<name>A0A7Y9IDJ4_9ACTN</name>
<feature type="domain" description="Phosphoribulokinase/uridine kinase" evidence="3">
    <location>
        <begin position="439"/>
        <end position="619"/>
    </location>
</feature>
<dbReference type="EMBL" id="JACCBU010000001">
    <property type="protein sequence ID" value="NYE74737.1"/>
    <property type="molecule type" value="Genomic_DNA"/>
</dbReference>
<dbReference type="Pfam" id="PF07221">
    <property type="entry name" value="GlcNAc_2-epim"/>
    <property type="match status" value="1"/>
</dbReference>
<protein>
    <submittedName>
        <fullName evidence="4">Mannose/cellobiose epimerase-like protein (N-acyl-D-glucosamine 2-epimerase family)/pantothenate kinase</fullName>
    </submittedName>
</protein>
<evidence type="ECO:0000256" key="2">
    <source>
        <dbReference type="ARBA" id="ARBA00023235"/>
    </source>
</evidence>
<dbReference type="InterPro" id="IPR008928">
    <property type="entry name" value="6-hairpin_glycosidase_sf"/>
</dbReference>
<comment type="similarity">
    <text evidence="1">Belongs to the N-acylglucosamine 2-epimerase family.</text>
</comment>
<keyword evidence="4" id="KW-0418">Kinase</keyword>
<dbReference type="InterPro" id="IPR027417">
    <property type="entry name" value="P-loop_NTPase"/>
</dbReference>
<dbReference type="InterPro" id="IPR006083">
    <property type="entry name" value="PRK/URK"/>
</dbReference>
<evidence type="ECO:0000256" key="1">
    <source>
        <dbReference type="ARBA" id="ARBA00008558"/>
    </source>
</evidence>
<keyword evidence="4" id="KW-0808">Transferase</keyword>
<proteinExistence type="inferred from homology"/>
<dbReference type="Gene3D" id="3.40.50.300">
    <property type="entry name" value="P-loop containing nucleotide triphosphate hydrolases"/>
    <property type="match status" value="2"/>
</dbReference>
<sequence length="624" mass="68825">MSGSPPGPAFDGWAEAHRLLDFGRAARADVGFGSLDRAGRLDADPRRDLVITARMTYCFALGTLLDHPGAFDLARHGIAALRGPFHDQEHGGWYGELPAGEPGARKAAYPHAFVLLAGATAAGAGIPGGRELFDAALMIMDRHFWSDPDQALVESWDLAFGTPEPYWGANANMHGVEAFLAAFGQTGDGVWRDRALLIAERFIDRHARAAGWLLPEHYDPDWREERGYNADRPADEFRPYGVTLGHLIEWSRLLLELGSAYQEPPAWLAEASRGLYDTAFDRGWAVDGTPGFVYTIDWDGRPVVRTRPHWVLAEAIGATATWRRFGPEPVFDERLALFLDYADRHLIDHDHGSWHHELDPGNRPSTTMWSGKPDVYHALQAALLTELPLAPSLTQRLALASPPRPTLHALSLSKGQDPVTVGTLITRIESLAATRDRVIIGLVGAPGSGKSTLAAALLDRLGDRAAILGMDGFHLGQRELERLGRADRKGAPDTFDALGYLELLRRVRSRTDLDHFVPVFDRHLEEPIAANGCVPAGVPIVITEGNYLLLDDPAWRDVATELDESWYLEPDDTLRLDRLTQRHVDHGRTPAEAAEWVARVDQANAKLIMESADRATLRLPSWTP</sequence>